<evidence type="ECO:0000313" key="9">
    <source>
        <dbReference type="Proteomes" id="UP000245884"/>
    </source>
</evidence>
<dbReference type="Pfam" id="PF00069">
    <property type="entry name" value="Pkinase"/>
    <property type="match status" value="1"/>
</dbReference>
<proteinExistence type="predicted"/>
<evidence type="ECO:0000259" key="7">
    <source>
        <dbReference type="PROSITE" id="PS50011"/>
    </source>
</evidence>
<evidence type="ECO:0000313" key="8">
    <source>
        <dbReference type="EMBL" id="PWN28439.1"/>
    </source>
</evidence>
<dbReference type="GO" id="GO:0004674">
    <property type="term" value="F:protein serine/threonine kinase activity"/>
    <property type="evidence" value="ECO:0007669"/>
    <property type="project" value="UniProtKB-KW"/>
</dbReference>
<dbReference type="GeneID" id="37027678"/>
<dbReference type="Gene3D" id="1.10.510.10">
    <property type="entry name" value="Transferase(Phosphotransferase) domain 1"/>
    <property type="match status" value="1"/>
</dbReference>
<dbReference type="GO" id="GO:0034501">
    <property type="term" value="P:protein localization to kinetochore"/>
    <property type="evidence" value="ECO:0007669"/>
    <property type="project" value="TreeGrafter"/>
</dbReference>
<dbReference type="RefSeq" id="XP_025363051.1">
    <property type="nucleotide sequence ID" value="XM_025505855.1"/>
</dbReference>
<evidence type="ECO:0000256" key="6">
    <source>
        <dbReference type="SAM" id="MobiDB-lite"/>
    </source>
</evidence>
<evidence type="ECO:0000256" key="1">
    <source>
        <dbReference type="ARBA" id="ARBA00022527"/>
    </source>
</evidence>
<dbReference type="PANTHER" id="PTHR22974:SF21">
    <property type="entry name" value="DUAL SPECIFICITY PROTEIN KINASE TTK"/>
    <property type="match status" value="1"/>
</dbReference>
<dbReference type="GO" id="GO:0004712">
    <property type="term" value="F:protein serine/threonine/tyrosine kinase activity"/>
    <property type="evidence" value="ECO:0007669"/>
    <property type="project" value="TreeGrafter"/>
</dbReference>
<dbReference type="STRING" id="1569628.A0A316UT15"/>
<evidence type="ECO:0000256" key="5">
    <source>
        <dbReference type="ARBA" id="ARBA00022840"/>
    </source>
</evidence>
<protein>
    <recommendedName>
        <fullName evidence="7">Protein kinase domain-containing protein</fullName>
    </recommendedName>
</protein>
<sequence length="200" mass="21722">MAPEAIQKARRSAGGAAGGGGGVGAAVYKAGKPSDVWSLGCILYQMVYGRTPFAHISGDRKLEVITDPKHQIAFPAKRTLDEQRLREAEEAERSSPPSSPPAQPALEELDDILLDCMRASLLYGASSRATIPQLLSHPFVRDDVTLSRGKLRQIVMRIQAYMQQGGLTEENVGEMAERLMTNLQLDAWTPFVGGGEDSRK</sequence>
<keyword evidence="9" id="KW-1185">Reference proteome</keyword>
<feature type="region of interest" description="Disordered" evidence="6">
    <location>
        <begin position="1"/>
        <end position="20"/>
    </location>
</feature>
<dbReference type="GO" id="GO:0005634">
    <property type="term" value="C:nucleus"/>
    <property type="evidence" value="ECO:0007669"/>
    <property type="project" value="TreeGrafter"/>
</dbReference>
<feature type="region of interest" description="Disordered" evidence="6">
    <location>
        <begin position="76"/>
        <end position="104"/>
    </location>
</feature>
<dbReference type="GO" id="GO:0007059">
    <property type="term" value="P:chromosome segregation"/>
    <property type="evidence" value="ECO:0007669"/>
    <property type="project" value="TreeGrafter"/>
</dbReference>
<keyword evidence="2" id="KW-0808">Transferase</keyword>
<accession>A0A316UT15</accession>
<feature type="compositionally biased region" description="Basic and acidic residues" evidence="6">
    <location>
        <begin position="78"/>
        <end position="93"/>
    </location>
</feature>
<keyword evidence="4" id="KW-0418">Kinase</keyword>
<dbReference type="Proteomes" id="UP000245884">
    <property type="component" value="Unassembled WGS sequence"/>
</dbReference>
<keyword evidence="5" id="KW-0067">ATP-binding</keyword>
<dbReference type="OrthoDB" id="20524at2759"/>
<dbReference type="AlphaFoldDB" id="A0A316UT15"/>
<gene>
    <name evidence="8" type="ORF">BDZ90DRAFT_231419</name>
</gene>
<keyword evidence="3" id="KW-0547">Nucleotide-binding</keyword>
<dbReference type="InterPro" id="IPR000719">
    <property type="entry name" value="Prot_kinase_dom"/>
</dbReference>
<dbReference type="GO" id="GO:0000776">
    <property type="term" value="C:kinetochore"/>
    <property type="evidence" value="ECO:0007669"/>
    <property type="project" value="TreeGrafter"/>
</dbReference>
<dbReference type="InterPro" id="IPR011009">
    <property type="entry name" value="Kinase-like_dom_sf"/>
</dbReference>
<name>A0A316UT15_9BASI</name>
<evidence type="ECO:0000256" key="3">
    <source>
        <dbReference type="ARBA" id="ARBA00022741"/>
    </source>
</evidence>
<dbReference type="SUPFAM" id="SSF56112">
    <property type="entry name" value="Protein kinase-like (PK-like)"/>
    <property type="match status" value="1"/>
</dbReference>
<feature type="domain" description="Protein kinase" evidence="7">
    <location>
        <begin position="1"/>
        <end position="140"/>
    </location>
</feature>
<dbReference type="PANTHER" id="PTHR22974">
    <property type="entry name" value="MIXED LINEAGE PROTEIN KINASE"/>
    <property type="match status" value="1"/>
</dbReference>
<dbReference type="EMBL" id="KZ819665">
    <property type="protein sequence ID" value="PWN28439.1"/>
    <property type="molecule type" value="Genomic_DNA"/>
</dbReference>
<keyword evidence="1" id="KW-0723">Serine/threonine-protein kinase</keyword>
<dbReference type="GO" id="GO:0007094">
    <property type="term" value="P:mitotic spindle assembly checkpoint signaling"/>
    <property type="evidence" value="ECO:0007669"/>
    <property type="project" value="TreeGrafter"/>
</dbReference>
<dbReference type="GO" id="GO:0033316">
    <property type="term" value="P:meiotic spindle assembly checkpoint signaling"/>
    <property type="evidence" value="ECO:0007669"/>
    <property type="project" value="TreeGrafter"/>
</dbReference>
<dbReference type="GO" id="GO:0005524">
    <property type="term" value="F:ATP binding"/>
    <property type="evidence" value="ECO:0007669"/>
    <property type="project" value="UniProtKB-KW"/>
</dbReference>
<evidence type="ECO:0000256" key="4">
    <source>
        <dbReference type="ARBA" id="ARBA00022777"/>
    </source>
</evidence>
<organism evidence="8 9">
    <name type="scientific">Jaminaea rosea</name>
    <dbReference type="NCBI Taxonomy" id="1569628"/>
    <lineage>
        <taxon>Eukaryota</taxon>
        <taxon>Fungi</taxon>
        <taxon>Dikarya</taxon>
        <taxon>Basidiomycota</taxon>
        <taxon>Ustilaginomycotina</taxon>
        <taxon>Exobasidiomycetes</taxon>
        <taxon>Microstromatales</taxon>
        <taxon>Microstromatales incertae sedis</taxon>
        <taxon>Jaminaea</taxon>
    </lineage>
</organism>
<dbReference type="PROSITE" id="PS50011">
    <property type="entry name" value="PROTEIN_KINASE_DOM"/>
    <property type="match status" value="1"/>
</dbReference>
<evidence type="ECO:0000256" key="2">
    <source>
        <dbReference type="ARBA" id="ARBA00022679"/>
    </source>
</evidence>
<reference evidence="8 9" key="1">
    <citation type="journal article" date="2018" name="Mol. Biol. Evol.">
        <title>Broad Genomic Sampling Reveals a Smut Pathogenic Ancestry of the Fungal Clade Ustilaginomycotina.</title>
        <authorList>
            <person name="Kijpornyongpan T."/>
            <person name="Mondo S.J."/>
            <person name="Barry K."/>
            <person name="Sandor L."/>
            <person name="Lee J."/>
            <person name="Lipzen A."/>
            <person name="Pangilinan J."/>
            <person name="LaButti K."/>
            <person name="Hainaut M."/>
            <person name="Henrissat B."/>
            <person name="Grigoriev I.V."/>
            <person name="Spatafora J.W."/>
            <person name="Aime M.C."/>
        </authorList>
    </citation>
    <scope>NUCLEOTIDE SEQUENCE [LARGE SCALE GENOMIC DNA]</scope>
    <source>
        <strain evidence="8 9">MCA 5214</strain>
    </source>
</reference>